<accession>A0A9I9E696</accession>
<name>A0A9I9E696_CUCME</name>
<dbReference type="Gramene" id="MELO3C029358.2.1">
    <property type="protein sequence ID" value="MELO3C029358.2.1"/>
    <property type="gene ID" value="MELO3C029358.2"/>
</dbReference>
<dbReference type="AlphaFoldDB" id="A0A9I9E696"/>
<proteinExistence type="predicted"/>
<evidence type="ECO:0000313" key="1">
    <source>
        <dbReference type="EnsemblPlants" id="MELO3C029358.2.1"/>
    </source>
</evidence>
<reference evidence="1" key="1">
    <citation type="submission" date="2023-03" db="UniProtKB">
        <authorList>
            <consortium name="EnsemblPlants"/>
        </authorList>
    </citation>
    <scope>IDENTIFICATION</scope>
</reference>
<organism evidence="1">
    <name type="scientific">Cucumis melo</name>
    <name type="common">Muskmelon</name>
    <dbReference type="NCBI Taxonomy" id="3656"/>
    <lineage>
        <taxon>Eukaryota</taxon>
        <taxon>Viridiplantae</taxon>
        <taxon>Streptophyta</taxon>
        <taxon>Embryophyta</taxon>
        <taxon>Tracheophyta</taxon>
        <taxon>Spermatophyta</taxon>
        <taxon>Magnoliopsida</taxon>
        <taxon>eudicotyledons</taxon>
        <taxon>Gunneridae</taxon>
        <taxon>Pentapetalae</taxon>
        <taxon>rosids</taxon>
        <taxon>fabids</taxon>
        <taxon>Cucurbitales</taxon>
        <taxon>Cucurbitaceae</taxon>
        <taxon>Benincaseae</taxon>
        <taxon>Cucumis</taxon>
    </lineage>
</organism>
<dbReference type="EnsemblPlants" id="MELO3C029358.2.1">
    <property type="protein sequence ID" value="MELO3C029358.2.1"/>
    <property type="gene ID" value="MELO3C029358.2"/>
</dbReference>
<protein>
    <submittedName>
        <fullName evidence="1">Uncharacterized protein</fullName>
    </submittedName>
</protein>
<sequence length="76" mass="9017">MELFYVEIWQYWFSSIFYYSCHMHSAYIGTLPHQLSLVQCSLSTPNCTTFPPIHSFQHTLYYFPNSHLSIFLLANC</sequence>